<dbReference type="RefSeq" id="WP_076607917.1">
    <property type="nucleotide sequence ID" value="NZ_FTNR01000002.1"/>
</dbReference>
<dbReference type="Gene3D" id="3.40.30.10">
    <property type="entry name" value="Glutaredoxin"/>
    <property type="match status" value="1"/>
</dbReference>
<dbReference type="InterPro" id="IPR036249">
    <property type="entry name" value="Thioredoxin-like_sf"/>
</dbReference>
<feature type="compositionally biased region" description="Acidic residues" evidence="8">
    <location>
        <begin position="29"/>
        <end position="40"/>
    </location>
</feature>
<evidence type="ECO:0000256" key="5">
    <source>
        <dbReference type="ARBA" id="ARBA00023002"/>
    </source>
</evidence>
<gene>
    <name evidence="10" type="ORF">SAMN05421752_102221</name>
</gene>
<dbReference type="PANTHER" id="PTHR13887:SF14">
    <property type="entry name" value="DISULFIDE BOND FORMATION PROTEIN D"/>
    <property type="match status" value="1"/>
</dbReference>
<comment type="similarity">
    <text evidence="1">Belongs to the thioredoxin family. DsbA subfamily.</text>
</comment>
<keyword evidence="7" id="KW-0676">Redox-active center</keyword>
<evidence type="ECO:0000256" key="2">
    <source>
        <dbReference type="ARBA" id="ARBA00007787"/>
    </source>
</evidence>
<evidence type="ECO:0000256" key="3">
    <source>
        <dbReference type="ARBA" id="ARBA00022729"/>
    </source>
</evidence>
<protein>
    <submittedName>
        <fullName evidence="10">Protein-disulfide isomerase</fullName>
    </submittedName>
</protein>
<reference evidence="11" key="1">
    <citation type="submission" date="2017-01" db="EMBL/GenBank/DDBJ databases">
        <authorList>
            <person name="Varghese N."/>
            <person name="Submissions S."/>
        </authorList>
    </citation>
    <scope>NUCLEOTIDE SEQUENCE [LARGE SCALE GENOMIC DNA]</scope>
    <source>
        <strain evidence="11">type strain: HArc-</strain>
    </source>
</reference>
<dbReference type="PANTHER" id="PTHR13887">
    <property type="entry name" value="GLUTATHIONE S-TRANSFERASE KAPPA"/>
    <property type="match status" value="1"/>
</dbReference>
<evidence type="ECO:0000313" key="11">
    <source>
        <dbReference type="Proteomes" id="UP000185936"/>
    </source>
</evidence>
<organism evidence="10 11">
    <name type="scientific">Natronorubrum thiooxidans</name>
    <dbReference type="NCBI Taxonomy" id="308853"/>
    <lineage>
        <taxon>Archaea</taxon>
        <taxon>Methanobacteriati</taxon>
        <taxon>Methanobacteriota</taxon>
        <taxon>Stenosarchaea group</taxon>
        <taxon>Halobacteria</taxon>
        <taxon>Halobacteriales</taxon>
        <taxon>Natrialbaceae</taxon>
        <taxon>Natronorubrum</taxon>
    </lineage>
</organism>
<dbReference type="AlphaFoldDB" id="A0A1N7DFW4"/>
<evidence type="ECO:0000259" key="9">
    <source>
        <dbReference type="Pfam" id="PF13462"/>
    </source>
</evidence>
<dbReference type="Pfam" id="PF13462">
    <property type="entry name" value="Thioredoxin_4"/>
    <property type="match status" value="1"/>
</dbReference>
<sequence>MHRRSFLTLAGTGATLSIAGCTSVFEASLPDDLEGTEPDSDQLPAPSIGSGPVAIDVYEDFGCPSCHDFQADVFPDLEKRLLETDEATYRHRDFPLPADDQSVAMASVARAVQAETMTDDDPAGEFFTYKRAVIAADDWSEDALVDLAASEADIDRNVVADALEEGTYSPTLVADWNRGDEAGVEGTPTVVVDGEQVEDPFDLEAIVSSVEDAT</sequence>
<evidence type="ECO:0000256" key="8">
    <source>
        <dbReference type="SAM" id="MobiDB-lite"/>
    </source>
</evidence>
<evidence type="ECO:0000256" key="4">
    <source>
        <dbReference type="ARBA" id="ARBA00022982"/>
    </source>
</evidence>
<comment type="similarity">
    <text evidence="2">Belongs to the glutaredoxin family.</text>
</comment>
<feature type="region of interest" description="Disordered" evidence="8">
    <location>
        <begin position="29"/>
        <end position="49"/>
    </location>
</feature>
<proteinExistence type="inferred from homology"/>
<evidence type="ECO:0000313" key="10">
    <source>
        <dbReference type="EMBL" id="SIR74657.1"/>
    </source>
</evidence>
<feature type="domain" description="Thioredoxin-like fold" evidence="9">
    <location>
        <begin position="52"/>
        <end position="211"/>
    </location>
</feature>
<dbReference type="GO" id="GO:0016491">
    <property type="term" value="F:oxidoreductase activity"/>
    <property type="evidence" value="ECO:0007669"/>
    <property type="project" value="UniProtKB-KW"/>
</dbReference>
<dbReference type="InterPro" id="IPR012336">
    <property type="entry name" value="Thioredoxin-like_fold"/>
</dbReference>
<evidence type="ECO:0000256" key="7">
    <source>
        <dbReference type="ARBA" id="ARBA00023284"/>
    </source>
</evidence>
<dbReference type="PROSITE" id="PS51257">
    <property type="entry name" value="PROKAR_LIPOPROTEIN"/>
    <property type="match status" value="1"/>
</dbReference>
<accession>A0A1N7DFW4</accession>
<dbReference type="Proteomes" id="UP000185936">
    <property type="component" value="Unassembled WGS sequence"/>
</dbReference>
<dbReference type="STRING" id="308853.SAMN05421752_102221"/>
<keyword evidence="6" id="KW-1015">Disulfide bond</keyword>
<keyword evidence="5" id="KW-0560">Oxidoreductase</keyword>
<keyword evidence="11" id="KW-1185">Reference proteome</keyword>
<keyword evidence="4" id="KW-0813">Transport</keyword>
<keyword evidence="10" id="KW-0413">Isomerase</keyword>
<dbReference type="OrthoDB" id="15256at2157"/>
<keyword evidence="4" id="KW-0249">Electron transport</keyword>
<name>A0A1N7DFW4_9EURY</name>
<dbReference type="EMBL" id="FTNR01000002">
    <property type="protein sequence ID" value="SIR74657.1"/>
    <property type="molecule type" value="Genomic_DNA"/>
</dbReference>
<evidence type="ECO:0000256" key="6">
    <source>
        <dbReference type="ARBA" id="ARBA00023157"/>
    </source>
</evidence>
<evidence type="ECO:0000256" key="1">
    <source>
        <dbReference type="ARBA" id="ARBA00005791"/>
    </source>
</evidence>
<dbReference type="SUPFAM" id="SSF52833">
    <property type="entry name" value="Thioredoxin-like"/>
    <property type="match status" value="1"/>
</dbReference>
<keyword evidence="3" id="KW-0732">Signal</keyword>
<dbReference type="GO" id="GO:0016853">
    <property type="term" value="F:isomerase activity"/>
    <property type="evidence" value="ECO:0007669"/>
    <property type="project" value="UniProtKB-KW"/>
</dbReference>